<dbReference type="Proteomes" id="UP001500200">
    <property type="component" value="Unassembled WGS sequence"/>
</dbReference>
<comment type="caution">
    <text evidence="8">The sequence shown here is derived from an EMBL/GenBank/DDBJ whole genome shotgun (WGS) entry which is preliminary data.</text>
</comment>
<dbReference type="InterPro" id="IPR013149">
    <property type="entry name" value="ADH-like_C"/>
</dbReference>
<keyword evidence="6" id="KW-0812">Transmembrane</keyword>
<evidence type="ECO:0000256" key="1">
    <source>
        <dbReference type="ARBA" id="ARBA00001947"/>
    </source>
</evidence>
<keyword evidence="9" id="KW-1185">Reference proteome</keyword>
<gene>
    <name evidence="8" type="ORF">GCM10023346_46370</name>
</gene>
<keyword evidence="6" id="KW-1133">Transmembrane helix</keyword>
<sequence length="221" mass="23608">MVVPRRNVRPLPEGVPLEHFAMAEPASVAWHAVNRAGSVTGRRILVIGAGPIGLAIVAVLRLRGAGEIVVSDLFPRPLDTARRLGADRTTSPGEPGGEETNVDFDTTFECSGTPAGLSQAVEATRGGGDVVMVGNQRVGDVPFPAARAISKELRISGSWRFQNEFDEVVQALASGQLDLTPIITHIIDWSDYNRAFELASRPSESSKVLLAIGPRHQVDAK</sequence>
<keyword evidence="5" id="KW-0560">Oxidoreductase</keyword>
<dbReference type="InterPro" id="IPR036291">
    <property type="entry name" value="NAD(P)-bd_dom_sf"/>
</dbReference>
<dbReference type="Pfam" id="PF00107">
    <property type="entry name" value="ADH_zinc_N"/>
    <property type="match status" value="1"/>
</dbReference>
<evidence type="ECO:0000256" key="5">
    <source>
        <dbReference type="ARBA" id="ARBA00023002"/>
    </source>
</evidence>
<evidence type="ECO:0000256" key="2">
    <source>
        <dbReference type="ARBA" id="ARBA00008072"/>
    </source>
</evidence>
<evidence type="ECO:0000313" key="9">
    <source>
        <dbReference type="Proteomes" id="UP001500200"/>
    </source>
</evidence>
<feature type="transmembrane region" description="Helical" evidence="6">
    <location>
        <begin position="44"/>
        <end position="62"/>
    </location>
</feature>
<comment type="similarity">
    <text evidence="2">Belongs to the zinc-containing alcohol dehydrogenase family.</text>
</comment>
<keyword evidence="4" id="KW-0862">Zinc</keyword>
<dbReference type="SUPFAM" id="SSF51735">
    <property type="entry name" value="NAD(P)-binding Rossmann-fold domains"/>
    <property type="match status" value="1"/>
</dbReference>
<protein>
    <recommendedName>
        <fullName evidence="7">Alcohol dehydrogenase-like C-terminal domain-containing protein</fullName>
    </recommendedName>
</protein>
<dbReference type="PANTHER" id="PTHR43161:SF9">
    <property type="entry name" value="SORBITOL DEHYDROGENASE"/>
    <property type="match status" value="1"/>
</dbReference>
<dbReference type="Gene3D" id="3.40.50.720">
    <property type="entry name" value="NAD(P)-binding Rossmann-like Domain"/>
    <property type="match status" value="1"/>
</dbReference>
<evidence type="ECO:0000256" key="4">
    <source>
        <dbReference type="ARBA" id="ARBA00022833"/>
    </source>
</evidence>
<evidence type="ECO:0000313" key="8">
    <source>
        <dbReference type="EMBL" id="GAA5201617.1"/>
    </source>
</evidence>
<evidence type="ECO:0000256" key="6">
    <source>
        <dbReference type="SAM" id="Phobius"/>
    </source>
</evidence>
<evidence type="ECO:0000256" key="3">
    <source>
        <dbReference type="ARBA" id="ARBA00022723"/>
    </source>
</evidence>
<dbReference type="EMBL" id="BAABKK010000038">
    <property type="protein sequence ID" value="GAA5201617.1"/>
    <property type="molecule type" value="Genomic_DNA"/>
</dbReference>
<proteinExistence type="inferred from homology"/>
<keyword evidence="6" id="KW-0472">Membrane</keyword>
<dbReference type="PANTHER" id="PTHR43161">
    <property type="entry name" value="SORBITOL DEHYDROGENASE"/>
    <property type="match status" value="1"/>
</dbReference>
<comment type="cofactor">
    <cofactor evidence="1">
        <name>Zn(2+)</name>
        <dbReference type="ChEBI" id="CHEBI:29105"/>
    </cofactor>
</comment>
<dbReference type="Gene3D" id="3.90.180.10">
    <property type="entry name" value="Medium-chain alcohol dehydrogenases, catalytic domain"/>
    <property type="match status" value="1"/>
</dbReference>
<reference evidence="9" key="1">
    <citation type="journal article" date="2019" name="Int. J. Syst. Evol. Microbiol.">
        <title>The Global Catalogue of Microorganisms (GCM) 10K type strain sequencing project: providing services to taxonomists for standard genome sequencing and annotation.</title>
        <authorList>
            <consortium name="The Broad Institute Genomics Platform"/>
            <consortium name="The Broad Institute Genome Sequencing Center for Infectious Disease"/>
            <person name="Wu L."/>
            <person name="Ma J."/>
        </authorList>
    </citation>
    <scope>NUCLEOTIDE SEQUENCE [LARGE SCALE GENOMIC DNA]</scope>
    <source>
        <strain evidence="9">JCM 18514</strain>
    </source>
</reference>
<feature type="domain" description="Alcohol dehydrogenase-like C-terminal" evidence="7">
    <location>
        <begin position="51"/>
        <end position="173"/>
    </location>
</feature>
<organism evidence="8 9">
    <name type="scientific">Arthrobacter gyeryongensis</name>
    <dbReference type="NCBI Taxonomy" id="1650592"/>
    <lineage>
        <taxon>Bacteria</taxon>
        <taxon>Bacillati</taxon>
        <taxon>Actinomycetota</taxon>
        <taxon>Actinomycetes</taxon>
        <taxon>Micrococcales</taxon>
        <taxon>Micrococcaceae</taxon>
        <taxon>Arthrobacter</taxon>
    </lineage>
</organism>
<accession>A0ABP9SUM8</accession>
<evidence type="ECO:0000259" key="7">
    <source>
        <dbReference type="Pfam" id="PF00107"/>
    </source>
</evidence>
<name>A0ABP9SUM8_9MICC</name>
<keyword evidence="3" id="KW-0479">Metal-binding</keyword>